<dbReference type="InterPro" id="IPR032675">
    <property type="entry name" value="LRR_dom_sf"/>
</dbReference>
<evidence type="ECO:0000313" key="3">
    <source>
        <dbReference type="Proteomes" id="UP000054248"/>
    </source>
</evidence>
<accession>A0A0C3QJ04</accession>
<dbReference type="SUPFAM" id="SSF52047">
    <property type="entry name" value="RNI-like"/>
    <property type="match status" value="1"/>
</dbReference>
<reference evidence="3" key="2">
    <citation type="submission" date="2015-01" db="EMBL/GenBank/DDBJ databases">
        <title>Evolutionary Origins and Diversification of the Mycorrhizal Mutualists.</title>
        <authorList>
            <consortium name="DOE Joint Genome Institute"/>
            <consortium name="Mycorrhizal Genomics Consortium"/>
            <person name="Kohler A."/>
            <person name="Kuo A."/>
            <person name="Nagy L.G."/>
            <person name="Floudas D."/>
            <person name="Copeland A."/>
            <person name="Barry K.W."/>
            <person name="Cichocki N."/>
            <person name="Veneault-Fourrey C."/>
            <person name="LaButti K."/>
            <person name="Lindquist E.A."/>
            <person name="Lipzen A."/>
            <person name="Lundell T."/>
            <person name="Morin E."/>
            <person name="Murat C."/>
            <person name="Riley R."/>
            <person name="Ohm R."/>
            <person name="Sun H."/>
            <person name="Tunlid A."/>
            <person name="Henrissat B."/>
            <person name="Grigoriev I.V."/>
            <person name="Hibbett D.S."/>
            <person name="Martin F."/>
        </authorList>
    </citation>
    <scope>NUCLEOTIDE SEQUENCE [LARGE SCALE GENOMIC DNA]</scope>
    <source>
        <strain evidence="3">MUT 4182</strain>
    </source>
</reference>
<reference evidence="2 3" key="1">
    <citation type="submission" date="2014-04" db="EMBL/GenBank/DDBJ databases">
        <authorList>
            <consortium name="DOE Joint Genome Institute"/>
            <person name="Kuo A."/>
            <person name="Girlanda M."/>
            <person name="Perotto S."/>
            <person name="Kohler A."/>
            <person name="Nagy L.G."/>
            <person name="Floudas D."/>
            <person name="Copeland A."/>
            <person name="Barry K.W."/>
            <person name="Cichocki N."/>
            <person name="Veneault-Fourrey C."/>
            <person name="LaButti K."/>
            <person name="Lindquist E.A."/>
            <person name="Lipzen A."/>
            <person name="Lundell T."/>
            <person name="Morin E."/>
            <person name="Murat C."/>
            <person name="Sun H."/>
            <person name="Tunlid A."/>
            <person name="Henrissat B."/>
            <person name="Grigoriev I.V."/>
            <person name="Hibbett D.S."/>
            <person name="Martin F."/>
            <person name="Nordberg H.P."/>
            <person name="Cantor M.N."/>
            <person name="Hua S.X."/>
        </authorList>
    </citation>
    <scope>NUCLEOTIDE SEQUENCE [LARGE SCALE GENOMIC DNA]</scope>
    <source>
        <strain evidence="2 3">MUT 4182</strain>
    </source>
</reference>
<dbReference type="HOGENOM" id="CLU_1807656_0_0_1"/>
<name>A0A0C3QJ04_9AGAM</name>
<dbReference type="Proteomes" id="UP000054248">
    <property type="component" value="Unassembled WGS sequence"/>
</dbReference>
<proteinExistence type="predicted"/>
<dbReference type="AlphaFoldDB" id="A0A0C3QJ04"/>
<dbReference type="OrthoDB" id="3196543at2759"/>
<dbReference type="Gene3D" id="3.80.10.10">
    <property type="entry name" value="Ribonuclease Inhibitor"/>
    <property type="match status" value="1"/>
</dbReference>
<sequence length="143" mass="16298">MPSALWSSILEQLPYLKSFRAVACDLTDENLQTLTLWHVLPRLTKLNLDNELQLSTSFIEQVVWTHPELESVSLRGWNPSNISIQSLESIKQRVQHLYVETLRNTPEDIGQSETDSESDHSGWDSESDGEWLSGDEAVVRETC</sequence>
<protein>
    <submittedName>
        <fullName evidence="2">Uncharacterized protein</fullName>
    </submittedName>
</protein>
<keyword evidence="3" id="KW-1185">Reference proteome</keyword>
<evidence type="ECO:0000313" key="2">
    <source>
        <dbReference type="EMBL" id="KIO26961.1"/>
    </source>
</evidence>
<evidence type="ECO:0000256" key="1">
    <source>
        <dbReference type="SAM" id="MobiDB-lite"/>
    </source>
</evidence>
<dbReference type="EMBL" id="KN823016">
    <property type="protein sequence ID" value="KIO26961.1"/>
    <property type="molecule type" value="Genomic_DNA"/>
</dbReference>
<feature type="region of interest" description="Disordered" evidence="1">
    <location>
        <begin position="104"/>
        <end position="143"/>
    </location>
</feature>
<gene>
    <name evidence="2" type="ORF">M407DRAFT_243520</name>
</gene>
<organism evidence="2 3">
    <name type="scientific">Tulasnella calospora MUT 4182</name>
    <dbReference type="NCBI Taxonomy" id="1051891"/>
    <lineage>
        <taxon>Eukaryota</taxon>
        <taxon>Fungi</taxon>
        <taxon>Dikarya</taxon>
        <taxon>Basidiomycota</taxon>
        <taxon>Agaricomycotina</taxon>
        <taxon>Agaricomycetes</taxon>
        <taxon>Cantharellales</taxon>
        <taxon>Tulasnellaceae</taxon>
        <taxon>Tulasnella</taxon>
    </lineage>
</organism>